<dbReference type="Gene3D" id="3.90.180.10">
    <property type="entry name" value="Medium-chain alcohol dehydrogenases, catalytic domain"/>
    <property type="match status" value="1"/>
</dbReference>
<reference evidence="1 2" key="1">
    <citation type="submission" date="2024-06" db="EMBL/GenBank/DDBJ databases">
        <title>The Natural Products Discovery Center: Release of the First 8490 Sequenced Strains for Exploring Actinobacteria Biosynthetic Diversity.</title>
        <authorList>
            <person name="Kalkreuter E."/>
            <person name="Kautsar S.A."/>
            <person name="Yang D."/>
            <person name="Bader C.D."/>
            <person name="Teijaro C.N."/>
            <person name="Fluegel L."/>
            <person name="Davis C.M."/>
            <person name="Simpson J.R."/>
            <person name="Lauterbach L."/>
            <person name="Steele A.D."/>
            <person name="Gui C."/>
            <person name="Meng S."/>
            <person name="Li G."/>
            <person name="Viehrig K."/>
            <person name="Ye F."/>
            <person name="Su P."/>
            <person name="Kiefer A.F."/>
            <person name="Nichols A."/>
            <person name="Cepeda A.J."/>
            <person name="Yan W."/>
            <person name="Fan B."/>
            <person name="Jiang Y."/>
            <person name="Adhikari A."/>
            <person name="Zheng C.-J."/>
            <person name="Schuster L."/>
            <person name="Cowan T.M."/>
            <person name="Smanski M.J."/>
            <person name="Chevrette M.G."/>
            <person name="De Carvalho L.P.S."/>
            <person name="Shen B."/>
        </authorList>
    </citation>
    <scope>NUCLEOTIDE SEQUENCE [LARGE SCALE GENOMIC DNA]</scope>
    <source>
        <strain evidence="1 2">NPDC001166</strain>
    </source>
</reference>
<dbReference type="Pfam" id="PF13602">
    <property type="entry name" value="ADH_zinc_N_2"/>
    <property type="match status" value="1"/>
</dbReference>
<dbReference type="EMBL" id="JBEPAZ010000011">
    <property type="protein sequence ID" value="MER6429290.1"/>
    <property type="molecule type" value="Genomic_DNA"/>
</dbReference>
<proteinExistence type="predicted"/>
<dbReference type="Proteomes" id="UP001470023">
    <property type="component" value="Unassembled WGS sequence"/>
</dbReference>
<feature type="non-terminal residue" evidence="1">
    <location>
        <position position="1"/>
    </location>
</feature>
<organism evidence="1 2">
    <name type="scientific">Streptomyces sp. 900105245</name>
    <dbReference type="NCBI Taxonomy" id="3154379"/>
    <lineage>
        <taxon>Bacteria</taxon>
        <taxon>Bacillati</taxon>
        <taxon>Actinomycetota</taxon>
        <taxon>Actinomycetes</taxon>
        <taxon>Kitasatosporales</taxon>
        <taxon>Streptomycetaceae</taxon>
        <taxon>Streptomyces</taxon>
    </lineage>
</organism>
<evidence type="ECO:0000313" key="1">
    <source>
        <dbReference type="EMBL" id="MER6429290.1"/>
    </source>
</evidence>
<dbReference type="RefSeq" id="WP_352063756.1">
    <property type="nucleotide sequence ID" value="NZ_JBEPAZ010000011.1"/>
</dbReference>
<sequence>LRPRCTRTPGCRAHGLGFRRPFLGPANCRAEDPLPELARTAASGTLTLPVWRTYPLDGAAAAHTDLEAHRNHGKTVLLP</sequence>
<name>A0ABV1U6Q9_9ACTN</name>
<protein>
    <submittedName>
        <fullName evidence="1">Zinc-binding dehydrogenase</fullName>
    </submittedName>
</protein>
<evidence type="ECO:0000313" key="2">
    <source>
        <dbReference type="Proteomes" id="UP001470023"/>
    </source>
</evidence>
<comment type="caution">
    <text evidence="1">The sequence shown here is derived from an EMBL/GenBank/DDBJ whole genome shotgun (WGS) entry which is preliminary data.</text>
</comment>
<keyword evidence="2" id="KW-1185">Reference proteome</keyword>
<accession>A0ABV1U6Q9</accession>
<gene>
    <name evidence="1" type="ORF">ABT272_16340</name>
</gene>